<feature type="transmembrane region" description="Helical" evidence="1">
    <location>
        <begin position="131"/>
        <end position="150"/>
    </location>
</feature>
<keyword evidence="1" id="KW-0812">Transmembrane</keyword>
<feature type="transmembrane region" description="Helical" evidence="1">
    <location>
        <begin position="81"/>
        <end position="102"/>
    </location>
</feature>
<name>A0A553PI92_TIGCA</name>
<proteinExistence type="predicted"/>
<evidence type="ECO:0000313" key="2">
    <source>
        <dbReference type="EMBL" id="TRY77399.1"/>
    </source>
</evidence>
<feature type="transmembrane region" description="Helical" evidence="1">
    <location>
        <begin position="326"/>
        <end position="346"/>
    </location>
</feature>
<organism evidence="2 3">
    <name type="scientific">Tigriopus californicus</name>
    <name type="common">Marine copepod</name>
    <dbReference type="NCBI Taxonomy" id="6832"/>
    <lineage>
        <taxon>Eukaryota</taxon>
        <taxon>Metazoa</taxon>
        <taxon>Ecdysozoa</taxon>
        <taxon>Arthropoda</taxon>
        <taxon>Crustacea</taxon>
        <taxon>Multicrustacea</taxon>
        <taxon>Hexanauplia</taxon>
        <taxon>Copepoda</taxon>
        <taxon>Harpacticoida</taxon>
        <taxon>Harpacticidae</taxon>
        <taxon>Tigriopus</taxon>
    </lineage>
</organism>
<keyword evidence="1" id="KW-0472">Membrane</keyword>
<keyword evidence="1" id="KW-1133">Transmembrane helix</keyword>
<feature type="transmembrane region" description="Helical" evidence="1">
    <location>
        <begin position="279"/>
        <end position="306"/>
    </location>
</feature>
<feature type="transmembrane region" description="Helical" evidence="1">
    <location>
        <begin position="48"/>
        <end position="74"/>
    </location>
</feature>
<protein>
    <recommendedName>
        <fullName evidence="4">G-protein coupled receptors family 1 profile domain-containing protein</fullName>
    </recommendedName>
</protein>
<gene>
    <name evidence="2" type="ORF">TCAL_13934</name>
</gene>
<keyword evidence="3" id="KW-1185">Reference proteome</keyword>
<evidence type="ECO:0008006" key="4">
    <source>
        <dbReference type="Google" id="ProtNLM"/>
    </source>
</evidence>
<dbReference type="Proteomes" id="UP000318571">
    <property type="component" value="Chromosome 5"/>
</dbReference>
<evidence type="ECO:0000313" key="3">
    <source>
        <dbReference type="Proteomes" id="UP000318571"/>
    </source>
</evidence>
<feature type="transmembrane region" description="Helical" evidence="1">
    <location>
        <begin position="242"/>
        <end position="267"/>
    </location>
</feature>
<feature type="transmembrane region" description="Helical" evidence="1">
    <location>
        <begin position="185"/>
        <end position="210"/>
    </location>
</feature>
<dbReference type="Gene3D" id="1.20.1070.10">
    <property type="entry name" value="Rhodopsin 7-helix transmembrane proteins"/>
    <property type="match status" value="1"/>
</dbReference>
<comment type="caution">
    <text evidence="2">The sequence shown here is derived from an EMBL/GenBank/DDBJ whole genome shotgun (WGS) entry which is preliminary data.</text>
</comment>
<accession>A0A553PI92</accession>
<dbReference type="OrthoDB" id="10628802at2759"/>
<sequence length="443" mass="49927">MIPPNSKPSVESISEALSTSTAFPAPGLAMISPEDAPTMEDTSKVGGWVWIFLFGCVIFLSLVSNLALCTAVFTDRRKHKIVYFMLILFFVINLIDYSVLLFEFSLGMEHLFPYSEGICTLYQVTLRSYPILQAWAIVILLHYTCNVYLLPEDLPFRTAVGAASQRTSNHHHHTLVQCNSRTSNLYLFGSILLGLFLATCLFSIPTAYFAKVVVFEENLRYCEIDPSALASPQGNVHKAVSFYYLIYQALLSYWLPLLVSIPFMLRLAYSKHGNKYPEVALVSSTAISFFVFYLLHGCVVLIRHSLDVSGHDLSTYHAWMIKVLQSLFWLLAFSWHVFRAALVILLDPDLKESVLHPSCCFARRSPPASSASTIGIFPSSFHTSPSPLALFREGRRDQHNQDLENRLLMKVSTMPLFRAPLPAVQKKEEQIHLFHGEADDSTL</sequence>
<reference evidence="2 3" key="1">
    <citation type="journal article" date="2018" name="Nat. Ecol. Evol.">
        <title>Genomic signatures of mitonuclear coevolution across populations of Tigriopus californicus.</title>
        <authorList>
            <person name="Barreto F.S."/>
            <person name="Watson E.T."/>
            <person name="Lima T.G."/>
            <person name="Willett C.S."/>
            <person name="Edmands S."/>
            <person name="Li W."/>
            <person name="Burton R.S."/>
        </authorList>
    </citation>
    <scope>NUCLEOTIDE SEQUENCE [LARGE SCALE GENOMIC DNA]</scope>
    <source>
        <strain evidence="2 3">San Diego</strain>
    </source>
</reference>
<dbReference type="EMBL" id="VCGU01000004">
    <property type="protein sequence ID" value="TRY77399.1"/>
    <property type="molecule type" value="Genomic_DNA"/>
</dbReference>
<evidence type="ECO:0000256" key="1">
    <source>
        <dbReference type="SAM" id="Phobius"/>
    </source>
</evidence>
<dbReference type="AlphaFoldDB" id="A0A553PI92"/>